<gene>
    <name evidence="10" type="ORF">M422DRAFT_271647</name>
</gene>
<dbReference type="Pfam" id="PF07156">
    <property type="entry name" value="Prenylcys_lyase"/>
    <property type="match status" value="1"/>
</dbReference>
<evidence type="ECO:0000313" key="11">
    <source>
        <dbReference type="Proteomes" id="UP000054279"/>
    </source>
</evidence>
<keyword evidence="3" id="KW-0285">Flavoprotein</keyword>
<protein>
    <recommendedName>
        <fullName evidence="9">Prenylcysteine lyase domain-containing protein</fullName>
    </recommendedName>
</protein>
<dbReference type="Proteomes" id="UP000054279">
    <property type="component" value="Unassembled WGS sequence"/>
</dbReference>
<evidence type="ECO:0000256" key="2">
    <source>
        <dbReference type="ARBA" id="ARBA00009967"/>
    </source>
</evidence>
<comment type="similarity">
    <text evidence="2">Belongs to the prenylcysteine oxidase family.</text>
</comment>
<feature type="signal peptide" evidence="8">
    <location>
        <begin position="1"/>
        <end position="27"/>
    </location>
</feature>
<evidence type="ECO:0000256" key="7">
    <source>
        <dbReference type="ARBA" id="ARBA00023180"/>
    </source>
</evidence>
<dbReference type="InterPro" id="IPR036188">
    <property type="entry name" value="FAD/NAD-bd_sf"/>
</dbReference>
<keyword evidence="6" id="KW-0560">Oxidoreductase</keyword>
<dbReference type="Pfam" id="PF13450">
    <property type="entry name" value="NAD_binding_8"/>
    <property type="match status" value="1"/>
</dbReference>
<evidence type="ECO:0000256" key="6">
    <source>
        <dbReference type="ARBA" id="ARBA00023002"/>
    </source>
</evidence>
<dbReference type="PANTHER" id="PTHR15944:SF0">
    <property type="entry name" value="PRENYLCYSTEINE LYASE DOMAIN-CONTAINING PROTEIN"/>
    <property type="match status" value="1"/>
</dbReference>
<dbReference type="Gene3D" id="3.50.50.60">
    <property type="entry name" value="FAD/NAD(P)-binding domain"/>
    <property type="match status" value="1"/>
</dbReference>
<comment type="cofactor">
    <cofactor evidence="1">
        <name>FAD</name>
        <dbReference type="ChEBI" id="CHEBI:57692"/>
    </cofactor>
</comment>
<dbReference type="EMBL" id="KN837343">
    <property type="protein sequence ID" value="KIJ27216.1"/>
    <property type="molecule type" value="Genomic_DNA"/>
</dbReference>
<evidence type="ECO:0000256" key="1">
    <source>
        <dbReference type="ARBA" id="ARBA00001974"/>
    </source>
</evidence>
<dbReference type="GO" id="GO:0030327">
    <property type="term" value="P:prenylated protein catabolic process"/>
    <property type="evidence" value="ECO:0007669"/>
    <property type="project" value="TreeGrafter"/>
</dbReference>
<dbReference type="AlphaFoldDB" id="A0A0C9UP19"/>
<feature type="domain" description="Prenylcysteine lyase" evidence="9">
    <location>
        <begin position="153"/>
        <end position="368"/>
    </location>
</feature>
<dbReference type="OrthoDB" id="437369at2759"/>
<evidence type="ECO:0000259" key="9">
    <source>
        <dbReference type="Pfam" id="PF07156"/>
    </source>
</evidence>
<keyword evidence="5" id="KW-0274">FAD</keyword>
<evidence type="ECO:0000256" key="5">
    <source>
        <dbReference type="ARBA" id="ARBA00022827"/>
    </source>
</evidence>
<keyword evidence="11" id="KW-1185">Reference proteome</keyword>
<keyword evidence="7" id="KW-0325">Glycoprotein</keyword>
<dbReference type="GO" id="GO:0001735">
    <property type="term" value="F:prenylcysteine oxidase activity"/>
    <property type="evidence" value="ECO:0007669"/>
    <property type="project" value="InterPro"/>
</dbReference>
<accession>A0A0C9UP19</accession>
<sequence>MIGGSLTSVLVLLTSCHLFTVLPGAHAADASSKQRKPHRVAIIGAGAAGSSAAYWLAGASNRSKEVELEIEVFEREGYIGGRSTVVFPHNSKAFQPVELGASIFVTANKNLIRAAQEFGLTLTAPGGELGGLEFGMGRVFGSWYEFTLCDSDDARLVARYGLDSITRTQDLTQDMLNHYLELYNTTTPDWKDVARISAFLNLTRLTSQTTEAYQGVGEKYIVEMVEGDTRVNYAQNTDKIHALEGLVSEAATGASFVAGSNFQIFQQFVQRSGARVHLNTEVKSLTKLSKQWLLTTSHGTLYFFDSVILAVPFHLSNITPPHPFHAPIPPQPYIHLHVTLLTTSPTPKSFYFHLKNASAPVTVLTTSEGVAHGGPKPEFNSLTYQGPLSAPFRGREEHVMLLTGEVVFGAGGWG</sequence>
<name>A0A0C9UP19_SPHS4</name>
<feature type="chain" id="PRO_5002204279" description="Prenylcysteine lyase domain-containing protein" evidence="8">
    <location>
        <begin position="28"/>
        <end position="414"/>
    </location>
</feature>
<evidence type="ECO:0000256" key="3">
    <source>
        <dbReference type="ARBA" id="ARBA00022630"/>
    </source>
</evidence>
<keyword evidence="4 8" id="KW-0732">Signal</keyword>
<dbReference type="InterPro" id="IPR017046">
    <property type="entry name" value="Prenylcysteine_Oxase1"/>
</dbReference>
<dbReference type="GO" id="GO:0030328">
    <property type="term" value="P:prenylcysteine catabolic process"/>
    <property type="evidence" value="ECO:0007669"/>
    <property type="project" value="InterPro"/>
</dbReference>
<organism evidence="10 11">
    <name type="scientific">Sphaerobolus stellatus (strain SS14)</name>
    <dbReference type="NCBI Taxonomy" id="990650"/>
    <lineage>
        <taxon>Eukaryota</taxon>
        <taxon>Fungi</taxon>
        <taxon>Dikarya</taxon>
        <taxon>Basidiomycota</taxon>
        <taxon>Agaricomycotina</taxon>
        <taxon>Agaricomycetes</taxon>
        <taxon>Phallomycetidae</taxon>
        <taxon>Geastrales</taxon>
        <taxon>Sphaerobolaceae</taxon>
        <taxon>Sphaerobolus</taxon>
    </lineage>
</organism>
<dbReference type="PANTHER" id="PTHR15944">
    <property type="entry name" value="FARNESYLCYSTEINE LYASE"/>
    <property type="match status" value="1"/>
</dbReference>
<dbReference type="SUPFAM" id="SSF51905">
    <property type="entry name" value="FAD/NAD(P)-binding domain"/>
    <property type="match status" value="1"/>
</dbReference>
<evidence type="ECO:0000256" key="8">
    <source>
        <dbReference type="SAM" id="SignalP"/>
    </source>
</evidence>
<proteinExistence type="inferred from homology"/>
<evidence type="ECO:0000256" key="4">
    <source>
        <dbReference type="ARBA" id="ARBA00022729"/>
    </source>
</evidence>
<evidence type="ECO:0000313" key="10">
    <source>
        <dbReference type="EMBL" id="KIJ27216.1"/>
    </source>
</evidence>
<dbReference type="HOGENOM" id="CLU_021176_0_0_1"/>
<dbReference type="InterPro" id="IPR010795">
    <property type="entry name" value="Prenylcys_lyase"/>
</dbReference>
<reference evidence="10 11" key="1">
    <citation type="submission" date="2014-06" db="EMBL/GenBank/DDBJ databases">
        <title>Evolutionary Origins and Diversification of the Mycorrhizal Mutualists.</title>
        <authorList>
            <consortium name="DOE Joint Genome Institute"/>
            <consortium name="Mycorrhizal Genomics Consortium"/>
            <person name="Kohler A."/>
            <person name="Kuo A."/>
            <person name="Nagy L.G."/>
            <person name="Floudas D."/>
            <person name="Copeland A."/>
            <person name="Barry K.W."/>
            <person name="Cichocki N."/>
            <person name="Veneault-Fourrey C."/>
            <person name="LaButti K."/>
            <person name="Lindquist E.A."/>
            <person name="Lipzen A."/>
            <person name="Lundell T."/>
            <person name="Morin E."/>
            <person name="Murat C."/>
            <person name="Riley R."/>
            <person name="Ohm R."/>
            <person name="Sun H."/>
            <person name="Tunlid A."/>
            <person name="Henrissat B."/>
            <person name="Grigoriev I.V."/>
            <person name="Hibbett D.S."/>
            <person name="Martin F."/>
        </authorList>
    </citation>
    <scope>NUCLEOTIDE SEQUENCE [LARGE SCALE GENOMIC DNA]</scope>
    <source>
        <strain evidence="10 11">SS14</strain>
    </source>
</reference>